<evidence type="ECO:0000256" key="6">
    <source>
        <dbReference type="ARBA" id="ARBA00023136"/>
    </source>
</evidence>
<evidence type="ECO:0000313" key="10">
    <source>
        <dbReference type="EMBL" id="NMC63791.1"/>
    </source>
</evidence>
<feature type="transmembrane region" description="Helical" evidence="7">
    <location>
        <begin position="386"/>
        <end position="411"/>
    </location>
</feature>
<evidence type="ECO:0000256" key="7">
    <source>
        <dbReference type="SAM" id="Phobius"/>
    </source>
</evidence>
<comment type="similarity">
    <text evidence="2">Belongs to the ABC-4 integral membrane protein family. LolC/E subfamily.</text>
</comment>
<keyword evidence="5 7" id="KW-1133">Transmembrane helix</keyword>
<comment type="caution">
    <text evidence="10">The sequence shown here is derived from an EMBL/GenBank/DDBJ whole genome shotgun (WGS) entry which is preliminary data.</text>
</comment>
<evidence type="ECO:0000256" key="2">
    <source>
        <dbReference type="ARBA" id="ARBA00005236"/>
    </source>
</evidence>
<evidence type="ECO:0000256" key="1">
    <source>
        <dbReference type="ARBA" id="ARBA00004651"/>
    </source>
</evidence>
<accession>A0A7X9FTU8</accession>
<dbReference type="PANTHER" id="PTHR30489">
    <property type="entry name" value="LIPOPROTEIN-RELEASING SYSTEM TRANSMEMBRANE PROTEIN LOLE"/>
    <property type="match status" value="1"/>
</dbReference>
<dbReference type="GO" id="GO:0098797">
    <property type="term" value="C:plasma membrane protein complex"/>
    <property type="evidence" value="ECO:0007669"/>
    <property type="project" value="TreeGrafter"/>
</dbReference>
<sequence>MKQFNFSKKVALRYLWTRRSEAFITIITVISVLGVAIGVMVLNVTMAIMTGFEHELRDKILGANAHITVKSLDGVIYNWQKVDEAIKEIPGVNSVSAFTYHQALARSDTRATGLLIRGIQKGSAAAEQLSKEMGTRQEIGALFSPPSVPILNVEGEESEASLPGLVVGRELTRILGVFPGQALSIMAPQVSSSPFGLMPRFKRFVVVGTYKGLMEYESGVAYANLEEAQKFFQTGEGVSGLEVRINDIYKAPVLAQEILSRTNSVAPGIYAQDWTEMNKPLWDAMKLERNVYFIVLLLIIIMASFSIISTLVMLVLEKRKDIAVLKTLGATSKSIGNIFRIQGAVIGGIGTILGLILGYTTCVLLREYGFPLDERIFQMSRLPIHIHWLNFTLVGVAAFSICCLATIYPAWRASSLSPSEVLRY</sequence>
<dbReference type="InterPro" id="IPR003838">
    <property type="entry name" value="ABC3_permease_C"/>
</dbReference>
<evidence type="ECO:0000259" key="9">
    <source>
        <dbReference type="Pfam" id="PF12704"/>
    </source>
</evidence>
<dbReference type="PANTHER" id="PTHR30489:SF0">
    <property type="entry name" value="LIPOPROTEIN-RELEASING SYSTEM TRANSMEMBRANE PROTEIN LOLE"/>
    <property type="match status" value="1"/>
</dbReference>
<name>A0A7X9FTU8_9DELT</name>
<feature type="domain" description="MacB-like periplasmic core" evidence="9">
    <location>
        <begin position="28"/>
        <end position="256"/>
    </location>
</feature>
<comment type="subcellular location">
    <subcellularLocation>
        <location evidence="1">Cell membrane</location>
        <topology evidence="1">Multi-pass membrane protein</topology>
    </subcellularLocation>
</comment>
<evidence type="ECO:0000259" key="8">
    <source>
        <dbReference type="Pfam" id="PF02687"/>
    </source>
</evidence>
<dbReference type="Proteomes" id="UP000524246">
    <property type="component" value="Unassembled WGS sequence"/>
</dbReference>
<proteinExistence type="inferred from homology"/>
<keyword evidence="6 7" id="KW-0472">Membrane</keyword>
<reference evidence="10 11" key="1">
    <citation type="journal article" date="2020" name="Biotechnol. Biofuels">
        <title>New insights from the biogas microbiome by comprehensive genome-resolved metagenomics of nearly 1600 species originating from multiple anaerobic digesters.</title>
        <authorList>
            <person name="Campanaro S."/>
            <person name="Treu L."/>
            <person name="Rodriguez-R L.M."/>
            <person name="Kovalovszki A."/>
            <person name="Ziels R.M."/>
            <person name="Maus I."/>
            <person name="Zhu X."/>
            <person name="Kougias P.G."/>
            <person name="Basile A."/>
            <person name="Luo G."/>
            <person name="Schluter A."/>
            <person name="Konstantinidis K.T."/>
            <person name="Angelidaki I."/>
        </authorList>
    </citation>
    <scope>NUCLEOTIDE SEQUENCE [LARGE SCALE GENOMIC DNA]</scope>
    <source>
        <strain evidence="10">AS27yjCOA_65</strain>
    </source>
</reference>
<dbReference type="GO" id="GO:0044874">
    <property type="term" value="P:lipoprotein localization to outer membrane"/>
    <property type="evidence" value="ECO:0007669"/>
    <property type="project" value="TreeGrafter"/>
</dbReference>
<dbReference type="Pfam" id="PF02687">
    <property type="entry name" value="FtsX"/>
    <property type="match status" value="1"/>
</dbReference>
<evidence type="ECO:0000313" key="11">
    <source>
        <dbReference type="Proteomes" id="UP000524246"/>
    </source>
</evidence>
<feature type="domain" description="ABC3 transporter permease C-terminal" evidence="8">
    <location>
        <begin position="294"/>
        <end position="418"/>
    </location>
</feature>
<dbReference type="Pfam" id="PF12704">
    <property type="entry name" value="MacB_PCD"/>
    <property type="match status" value="1"/>
</dbReference>
<gene>
    <name evidence="10" type="ORF">GYA55_11565</name>
</gene>
<dbReference type="InterPro" id="IPR025857">
    <property type="entry name" value="MacB_PCD"/>
</dbReference>
<dbReference type="EMBL" id="JAAZON010000527">
    <property type="protein sequence ID" value="NMC63791.1"/>
    <property type="molecule type" value="Genomic_DNA"/>
</dbReference>
<dbReference type="AlphaFoldDB" id="A0A7X9FTU8"/>
<feature type="transmembrane region" description="Helical" evidence="7">
    <location>
        <begin position="22"/>
        <end position="49"/>
    </location>
</feature>
<dbReference type="InterPro" id="IPR051447">
    <property type="entry name" value="Lipoprotein-release_system"/>
</dbReference>
<keyword evidence="4 7" id="KW-0812">Transmembrane</keyword>
<organism evidence="10 11">
    <name type="scientific">SAR324 cluster bacterium</name>
    <dbReference type="NCBI Taxonomy" id="2024889"/>
    <lineage>
        <taxon>Bacteria</taxon>
        <taxon>Deltaproteobacteria</taxon>
        <taxon>SAR324 cluster</taxon>
    </lineage>
</organism>
<evidence type="ECO:0000256" key="4">
    <source>
        <dbReference type="ARBA" id="ARBA00022692"/>
    </source>
</evidence>
<feature type="transmembrane region" description="Helical" evidence="7">
    <location>
        <begin position="341"/>
        <end position="365"/>
    </location>
</feature>
<evidence type="ECO:0000256" key="3">
    <source>
        <dbReference type="ARBA" id="ARBA00022475"/>
    </source>
</evidence>
<feature type="transmembrane region" description="Helical" evidence="7">
    <location>
        <begin position="291"/>
        <end position="316"/>
    </location>
</feature>
<keyword evidence="3" id="KW-1003">Cell membrane</keyword>
<evidence type="ECO:0000256" key="5">
    <source>
        <dbReference type="ARBA" id="ARBA00022989"/>
    </source>
</evidence>
<protein>
    <submittedName>
        <fullName evidence="10">ABC transporter permease</fullName>
    </submittedName>
</protein>